<evidence type="ECO:0000313" key="1">
    <source>
        <dbReference type="EMBL" id="THY14825.1"/>
    </source>
</evidence>
<dbReference type="AlphaFoldDB" id="A0A4S9KH44"/>
<gene>
    <name evidence="1" type="ORF">D6D01_08042</name>
</gene>
<reference evidence="1 2" key="1">
    <citation type="submission" date="2018-10" db="EMBL/GenBank/DDBJ databases">
        <title>Fifty Aureobasidium pullulans genomes reveal a recombining polyextremotolerant generalist.</title>
        <authorList>
            <person name="Gostincar C."/>
            <person name="Turk M."/>
            <person name="Zajc J."/>
            <person name="Gunde-Cimerman N."/>
        </authorList>
    </citation>
    <scope>NUCLEOTIDE SEQUENCE [LARGE SCALE GENOMIC DNA]</scope>
    <source>
        <strain evidence="1 2">EXF-6604</strain>
    </source>
</reference>
<proteinExistence type="predicted"/>
<dbReference type="EMBL" id="QZBD01000431">
    <property type="protein sequence ID" value="THY14825.1"/>
    <property type="molecule type" value="Genomic_DNA"/>
</dbReference>
<organism evidence="1 2">
    <name type="scientific">Aureobasidium pullulans</name>
    <name type="common">Black yeast</name>
    <name type="synonym">Pullularia pullulans</name>
    <dbReference type="NCBI Taxonomy" id="5580"/>
    <lineage>
        <taxon>Eukaryota</taxon>
        <taxon>Fungi</taxon>
        <taxon>Dikarya</taxon>
        <taxon>Ascomycota</taxon>
        <taxon>Pezizomycotina</taxon>
        <taxon>Dothideomycetes</taxon>
        <taxon>Dothideomycetidae</taxon>
        <taxon>Dothideales</taxon>
        <taxon>Saccotheciaceae</taxon>
        <taxon>Aureobasidium</taxon>
    </lineage>
</organism>
<comment type="caution">
    <text evidence="1">The sequence shown here is derived from an EMBL/GenBank/DDBJ whole genome shotgun (WGS) entry which is preliminary data.</text>
</comment>
<evidence type="ECO:0000313" key="2">
    <source>
        <dbReference type="Proteomes" id="UP000306584"/>
    </source>
</evidence>
<accession>A0A4S9KH44</accession>
<dbReference type="Proteomes" id="UP000306584">
    <property type="component" value="Unassembled WGS sequence"/>
</dbReference>
<protein>
    <submittedName>
        <fullName evidence="1">Uncharacterized protein</fullName>
    </submittedName>
</protein>
<name>A0A4S9KH44_AURPU</name>
<sequence length="317" mass="37427">MPATCFSCRDYADSTRIQLVRQSCWLHIIDIIIMSEDAVESTTTKVRPLVNPPLPTAVDQHESNTRYSVSDEERAYKARGTCIAQVLPSDFELVYKYPYRGSSNGVTLKIENTAPLKIQSYDFQFEEEVVRFMAIWTWTRDTRKSVDHVVRLSGDEWHETFFRINASLVGEGNFSSLITSSLKSCIIEWLRQEMAQSSDPRDLLDTVYKFYRYHPRPGCENELDQVFATIYIHRETDHNEWEENGLISRMTDIFTTRLLRDAWIRRDWSKIPKDPLTLPLKQCCGRFHFDRRPEECRRRRDLIRKVIPEKFFYSRLS</sequence>